<dbReference type="RefSeq" id="WP_085077435.1">
    <property type="nucleotide sequence ID" value="NZ_JACKRZ010000209.1"/>
</dbReference>
<keyword evidence="1" id="KW-0472">Membrane</keyword>
<accession>A0A1X1ZTL2</accession>
<evidence type="ECO:0000256" key="1">
    <source>
        <dbReference type="SAM" id="Phobius"/>
    </source>
</evidence>
<proteinExistence type="predicted"/>
<keyword evidence="1" id="KW-0812">Transmembrane</keyword>
<evidence type="ECO:0000313" key="3">
    <source>
        <dbReference type="Proteomes" id="UP000193529"/>
    </source>
</evidence>
<sequence>MIRQLPAAVNEHLVAVDQLATNWWGLVSLIVMFVLGPSVTVIVTVWQNSKTRNRVGGVEAQVTNGGSNLADTVGRIAAMVTEQGLDIRGLRKDIGGLRGELRAERAARIEDVARIERGRRSGT</sequence>
<dbReference type="STRING" id="153971.AWC19_03145"/>
<protein>
    <submittedName>
        <fullName evidence="2">Uncharacterized protein</fullName>
    </submittedName>
</protein>
<comment type="caution">
    <text evidence="2">The sequence shown here is derived from an EMBL/GenBank/DDBJ whole genome shotgun (WGS) entry which is preliminary data.</text>
</comment>
<evidence type="ECO:0000313" key="2">
    <source>
        <dbReference type="EMBL" id="ORW27033.1"/>
    </source>
</evidence>
<gene>
    <name evidence="2" type="ORF">AWC19_03145</name>
</gene>
<organism evidence="2 3">
    <name type="scientific">Mycobacterium palustre</name>
    <dbReference type="NCBI Taxonomy" id="153971"/>
    <lineage>
        <taxon>Bacteria</taxon>
        <taxon>Bacillati</taxon>
        <taxon>Actinomycetota</taxon>
        <taxon>Actinomycetes</taxon>
        <taxon>Mycobacteriales</taxon>
        <taxon>Mycobacteriaceae</taxon>
        <taxon>Mycobacterium</taxon>
        <taxon>Mycobacterium simiae complex</taxon>
    </lineage>
</organism>
<dbReference type="Proteomes" id="UP000193529">
    <property type="component" value="Unassembled WGS sequence"/>
</dbReference>
<name>A0A1X1ZTL2_9MYCO</name>
<dbReference type="EMBL" id="LQPJ01000074">
    <property type="protein sequence ID" value="ORW27033.1"/>
    <property type="molecule type" value="Genomic_DNA"/>
</dbReference>
<keyword evidence="3" id="KW-1185">Reference proteome</keyword>
<feature type="transmembrane region" description="Helical" evidence="1">
    <location>
        <begin position="23"/>
        <end position="46"/>
    </location>
</feature>
<reference evidence="2 3" key="1">
    <citation type="submission" date="2016-01" db="EMBL/GenBank/DDBJ databases">
        <title>The new phylogeny of the genus Mycobacterium.</title>
        <authorList>
            <person name="Tarcisio F."/>
            <person name="Conor M."/>
            <person name="Antonella G."/>
            <person name="Elisabetta G."/>
            <person name="Giulia F.S."/>
            <person name="Sara T."/>
            <person name="Anna F."/>
            <person name="Clotilde B."/>
            <person name="Roberto B."/>
            <person name="Veronica D.S."/>
            <person name="Fabio R."/>
            <person name="Monica P."/>
            <person name="Olivier J."/>
            <person name="Enrico T."/>
            <person name="Nicola S."/>
        </authorList>
    </citation>
    <scope>NUCLEOTIDE SEQUENCE [LARGE SCALE GENOMIC DNA]</scope>
    <source>
        <strain evidence="2 3">DSM 44572</strain>
    </source>
</reference>
<keyword evidence="1" id="KW-1133">Transmembrane helix</keyword>
<dbReference type="AlphaFoldDB" id="A0A1X1ZTL2"/>